<reference evidence="2 3" key="1">
    <citation type="journal article" date="2016" name="Genome Biol. Evol.">
        <title>Gene Family Evolution Reflects Adaptation to Soil Environmental Stressors in the Genome of the Collembolan Orchesella cincta.</title>
        <authorList>
            <person name="Faddeeva-Vakhrusheva A."/>
            <person name="Derks M.F."/>
            <person name="Anvar S.Y."/>
            <person name="Agamennone V."/>
            <person name="Suring W."/>
            <person name="Smit S."/>
            <person name="van Straalen N.M."/>
            <person name="Roelofs D."/>
        </authorList>
    </citation>
    <scope>NUCLEOTIDE SEQUENCE [LARGE SCALE GENOMIC DNA]</scope>
    <source>
        <tissue evidence="2">Mixed pool</tissue>
    </source>
</reference>
<gene>
    <name evidence="2" type="ORF">Ocin01_04210</name>
</gene>
<proteinExistence type="predicted"/>
<sequence>MSEKTVPNAVADAMEATANSQGPADVKMDLAANNSIEAKAEVPASAGGNEEIKDGSRSGVPNSSLAAQAGTVVSPASIAAQKAALQDLAKFSPGDKTNVKFALLIGLIEIGQVSNKEVVNTVLQLVRL</sequence>
<evidence type="ECO:0000313" key="3">
    <source>
        <dbReference type="Proteomes" id="UP000094527"/>
    </source>
</evidence>
<keyword evidence="3" id="KW-1185">Reference proteome</keyword>
<comment type="caution">
    <text evidence="2">The sequence shown here is derived from an EMBL/GenBank/DDBJ whole genome shotgun (WGS) entry which is preliminary data.</text>
</comment>
<evidence type="ECO:0000313" key="2">
    <source>
        <dbReference type="EMBL" id="ODN02472.1"/>
    </source>
</evidence>
<dbReference type="OrthoDB" id="6431632at2759"/>
<organism evidence="2 3">
    <name type="scientific">Orchesella cincta</name>
    <name type="common">Springtail</name>
    <name type="synonym">Podura cincta</name>
    <dbReference type="NCBI Taxonomy" id="48709"/>
    <lineage>
        <taxon>Eukaryota</taxon>
        <taxon>Metazoa</taxon>
        <taxon>Ecdysozoa</taxon>
        <taxon>Arthropoda</taxon>
        <taxon>Hexapoda</taxon>
        <taxon>Collembola</taxon>
        <taxon>Entomobryomorpha</taxon>
        <taxon>Entomobryoidea</taxon>
        <taxon>Orchesellidae</taxon>
        <taxon>Orchesellinae</taxon>
        <taxon>Orchesella</taxon>
    </lineage>
</organism>
<dbReference type="AlphaFoldDB" id="A0A1D2NB42"/>
<dbReference type="EMBL" id="LJIJ01000110">
    <property type="protein sequence ID" value="ODN02472.1"/>
    <property type="molecule type" value="Genomic_DNA"/>
</dbReference>
<dbReference type="STRING" id="48709.A0A1D2NB42"/>
<feature type="region of interest" description="Disordered" evidence="1">
    <location>
        <begin position="41"/>
        <end position="63"/>
    </location>
</feature>
<feature type="region of interest" description="Disordered" evidence="1">
    <location>
        <begin position="1"/>
        <end position="23"/>
    </location>
</feature>
<protein>
    <submittedName>
        <fullName evidence="2">Neurobeachin</fullName>
    </submittedName>
</protein>
<accession>A0A1D2NB42</accession>
<name>A0A1D2NB42_ORCCI</name>
<dbReference type="Proteomes" id="UP000094527">
    <property type="component" value="Unassembled WGS sequence"/>
</dbReference>
<evidence type="ECO:0000256" key="1">
    <source>
        <dbReference type="SAM" id="MobiDB-lite"/>
    </source>
</evidence>